<dbReference type="AlphaFoldDB" id="A0A3R5WJY5"/>
<dbReference type="EMBL" id="QRVK01000071">
    <property type="protein sequence ID" value="RGS35221.1"/>
    <property type="molecule type" value="Genomic_DNA"/>
</dbReference>
<feature type="coiled-coil region" evidence="1">
    <location>
        <begin position="5"/>
        <end position="46"/>
    </location>
</feature>
<evidence type="ECO:0000256" key="1">
    <source>
        <dbReference type="SAM" id="Coils"/>
    </source>
</evidence>
<evidence type="ECO:0000313" key="3">
    <source>
        <dbReference type="Proteomes" id="UP000283295"/>
    </source>
</evidence>
<keyword evidence="1" id="KW-0175">Coiled coil</keyword>
<evidence type="ECO:0000313" key="2">
    <source>
        <dbReference type="EMBL" id="RGS35221.1"/>
    </source>
</evidence>
<sequence>MGKSTRTYEERIQEKDLRIEKLQQELKQYEAQRKQLRKRQKEEERKIRTHRLIEIGAAVESVLGRAIEIEEIPTLIAFLNKQEANGKFFSKAMQKSPDTDMVLEDIGESGLS</sequence>
<organism evidence="2 3">
    <name type="scientific">Coprococcus eutactus</name>
    <dbReference type="NCBI Taxonomy" id="33043"/>
    <lineage>
        <taxon>Bacteria</taxon>
        <taxon>Bacillati</taxon>
        <taxon>Bacillota</taxon>
        <taxon>Clostridia</taxon>
        <taxon>Lachnospirales</taxon>
        <taxon>Lachnospiraceae</taxon>
        <taxon>Coprococcus</taxon>
    </lineage>
</organism>
<dbReference type="Proteomes" id="UP000283295">
    <property type="component" value="Unassembled WGS sequence"/>
</dbReference>
<gene>
    <name evidence="2" type="ORF">DWX94_13990</name>
</gene>
<dbReference type="InterPro" id="IPR024215">
    <property type="entry name" value="DUF3847"/>
</dbReference>
<name>A0A3R5WJY5_9FIRM</name>
<reference evidence="2 3" key="1">
    <citation type="submission" date="2018-08" db="EMBL/GenBank/DDBJ databases">
        <title>A genome reference for cultivated species of the human gut microbiota.</title>
        <authorList>
            <person name="Zou Y."/>
            <person name="Xue W."/>
            <person name="Luo G."/>
        </authorList>
    </citation>
    <scope>NUCLEOTIDE SEQUENCE [LARGE SCALE GENOMIC DNA]</scope>
    <source>
        <strain evidence="2 3">AF22-21</strain>
    </source>
</reference>
<protein>
    <submittedName>
        <fullName evidence="2">DUF3847 domain-containing protein</fullName>
    </submittedName>
</protein>
<dbReference type="OrthoDB" id="1827473at2"/>
<comment type="caution">
    <text evidence="2">The sequence shown here is derived from an EMBL/GenBank/DDBJ whole genome shotgun (WGS) entry which is preliminary data.</text>
</comment>
<proteinExistence type="predicted"/>
<accession>A0A3R5WJY5</accession>
<dbReference type="Pfam" id="PF12958">
    <property type="entry name" value="DUF3847"/>
    <property type="match status" value="1"/>
</dbReference>